<dbReference type="Pfam" id="PF02782">
    <property type="entry name" value="FGGY_C"/>
    <property type="match status" value="1"/>
</dbReference>
<dbReference type="GO" id="GO:0004370">
    <property type="term" value="F:glycerol kinase activity"/>
    <property type="evidence" value="ECO:0007669"/>
    <property type="project" value="TreeGrafter"/>
</dbReference>
<dbReference type="SUPFAM" id="SSF53067">
    <property type="entry name" value="Actin-like ATPase domain"/>
    <property type="match status" value="1"/>
</dbReference>
<organism evidence="8">
    <name type="scientific">Emiliania huxleyi</name>
    <name type="common">Coccolithophore</name>
    <name type="synonym">Pontosphaera huxleyi</name>
    <dbReference type="NCBI Taxonomy" id="2903"/>
    <lineage>
        <taxon>Eukaryota</taxon>
        <taxon>Haptista</taxon>
        <taxon>Haptophyta</taxon>
        <taxon>Prymnesiophyceae</taxon>
        <taxon>Isochrysidales</taxon>
        <taxon>Noelaerhabdaceae</taxon>
        <taxon>Emiliania</taxon>
    </lineage>
</organism>
<dbReference type="PANTHER" id="PTHR10196:SF69">
    <property type="entry name" value="GLYCEROL KINASE"/>
    <property type="match status" value="1"/>
</dbReference>
<dbReference type="EMBL" id="HBIR01018898">
    <property type="protein sequence ID" value="CAE0544414.1"/>
    <property type="molecule type" value="Transcribed_RNA"/>
</dbReference>
<sequence length="240" mass="24993">MSAYSRRRLVNSGGAPVPSSHGLLSTALYRFGASAPTQYALEGAVASCAVGINWFKDSLGMIGTAPEISSLAAQVPEGTEGLVFVPAFGGLLAPHWRDDARATLVGLTLAHDKRHVARAVLEGIAHQAKEVTVCMAADTGAALTGLRVDGGVALSDELLQYQADLCGIAVQRPRDVETTALGAAIAAGLGAGVWSSIADIPSSGDDIERTFEPAICEEERTARCASWQKAVESSFGWARE</sequence>
<dbReference type="GO" id="GO:0006641">
    <property type="term" value="P:triglyceride metabolic process"/>
    <property type="evidence" value="ECO:0007669"/>
    <property type="project" value="TreeGrafter"/>
</dbReference>
<keyword evidence="4" id="KW-0418">Kinase</keyword>
<dbReference type="PROSITE" id="PS00445">
    <property type="entry name" value="FGGY_KINASES_2"/>
    <property type="match status" value="1"/>
</dbReference>
<dbReference type="InterPro" id="IPR043129">
    <property type="entry name" value="ATPase_NBD"/>
</dbReference>
<dbReference type="GO" id="GO:0005524">
    <property type="term" value="F:ATP binding"/>
    <property type="evidence" value="ECO:0007669"/>
    <property type="project" value="UniProtKB-KW"/>
</dbReference>
<evidence type="ECO:0000256" key="3">
    <source>
        <dbReference type="ARBA" id="ARBA00022741"/>
    </source>
</evidence>
<evidence type="ECO:0000313" key="8">
    <source>
        <dbReference type="EMBL" id="CAE0544414.1"/>
    </source>
</evidence>
<proteinExistence type="inferred from homology"/>
<protein>
    <recommendedName>
        <fullName evidence="6">Carbohydrate kinase FGGY C-terminal domain-containing protein</fullName>
    </recommendedName>
</protein>
<gene>
    <name evidence="7" type="ORF">EHUX00137_LOCUS14280</name>
    <name evidence="8" type="ORF">EHUX00137_LOCUS14281</name>
</gene>
<reference evidence="8" key="1">
    <citation type="submission" date="2021-01" db="EMBL/GenBank/DDBJ databases">
        <authorList>
            <person name="Corre E."/>
            <person name="Pelletier E."/>
            <person name="Niang G."/>
            <person name="Scheremetjew M."/>
            <person name="Finn R."/>
            <person name="Kale V."/>
            <person name="Holt S."/>
            <person name="Cochrane G."/>
            <person name="Meng A."/>
            <person name="Brown T."/>
            <person name="Cohen L."/>
        </authorList>
    </citation>
    <scope>NUCLEOTIDE SEQUENCE</scope>
    <source>
        <strain evidence="8">379</strain>
    </source>
</reference>
<keyword evidence="3" id="KW-0547">Nucleotide-binding</keyword>
<dbReference type="AlphaFoldDB" id="A0A6U8LYS5"/>
<evidence type="ECO:0000256" key="5">
    <source>
        <dbReference type="ARBA" id="ARBA00022840"/>
    </source>
</evidence>
<dbReference type="EMBL" id="HBIR01018897">
    <property type="protein sequence ID" value="CAE0544413.1"/>
    <property type="molecule type" value="Transcribed_RNA"/>
</dbReference>
<evidence type="ECO:0000256" key="4">
    <source>
        <dbReference type="ARBA" id="ARBA00022777"/>
    </source>
</evidence>
<dbReference type="GO" id="GO:0005739">
    <property type="term" value="C:mitochondrion"/>
    <property type="evidence" value="ECO:0007669"/>
    <property type="project" value="TreeGrafter"/>
</dbReference>
<dbReference type="InterPro" id="IPR018483">
    <property type="entry name" value="Carb_kinase_FGGY_CS"/>
</dbReference>
<accession>A0A6U8LYS5</accession>
<keyword evidence="5" id="KW-0067">ATP-binding</keyword>
<keyword evidence="2" id="KW-0808">Transferase</keyword>
<feature type="domain" description="Carbohydrate kinase FGGY C-terminal" evidence="6">
    <location>
        <begin position="15"/>
        <end position="189"/>
    </location>
</feature>
<evidence type="ECO:0000256" key="2">
    <source>
        <dbReference type="ARBA" id="ARBA00022679"/>
    </source>
</evidence>
<dbReference type="GO" id="GO:0006071">
    <property type="term" value="P:glycerol metabolic process"/>
    <property type="evidence" value="ECO:0007669"/>
    <property type="project" value="TreeGrafter"/>
</dbReference>
<dbReference type="Gene3D" id="3.30.420.40">
    <property type="match status" value="1"/>
</dbReference>
<dbReference type="PANTHER" id="PTHR10196">
    <property type="entry name" value="SUGAR KINASE"/>
    <property type="match status" value="1"/>
</dbReference>
<evidence type="ECO:0000313" key="7">
    <source>
        <dbReference type="EMBL" id="CAE0544413.1"/>
    </source>
</evidence>
<comment type="similarity">
    <text evidence="1">Belongs to the FGGY kinase family.</text>
</comment>
<evidence type="ECO:0000256" key="1">
    <source>
        <dbReference type="ARBA" id="ARBA00009156"/>
    </source>
</evidence>
<dbReference type="GO" id="GO:0046167">
    <property type="term" value="P:glycerol-3-phosphate biosynthetic process"/>
    <property type="evidence" value="ECO:0007669"/>
    <property type="project" value="TreeGrafter"/>
</dbReference>
<name>A0A6U8LYS5_EMIHU</name>
<evidence type="ECO:0000259" key="6">
    <source>
        <dbReference type="Pfam" id="PF02782"/>
    </source>
</evidence>
<dbReference type="InterPro" id="IPR018485">
    <property type="entry name" value="FGGY_C"/>
</dbReference>